<accession>A0ABR2Z2S1</accession>
<dbReference type="PANTHER" id="PTHR43591:SF99">
    <property type="entry name" value="OS06G0646000 PROTEIN"/>
    <property type="match status" value="1"/>
</dbReference>
<dbReference type="Proteomes" id="UP001491310">
    <property type="component" value="Unassembled WGS sequence"/>
</dbReference>
<reference evidence="1 2" key="1">
    <citation type="journal article" date="2024" name="Nat. Commun.">
        <title>Phylogenomics reveals the evolutionary origins of lichenization in chlorophyte algae.</title>
        <authorList>
            <person name="Puginier C."/>
            <person name="Libourel C."/>
            <person name="Otte J."/>
            <person name="Skaloud P."/>
            <person name="Haon M."/>
            <person name="Grisel S."/>
            <person name="Petersen M."/>
            <person name="Berrin J.G."/>
            <person name="Delaux P.M."/>
            <person name="Dal Grande F."/>
            <person name="Keller J."/>
        </authorList>
    </citation>
    <scope>NUCLEOTIDE SEQUENCE [LARGE SCALE GENOMIC DNA]</scope>
    <source>
        <strain evidence="1 2">SAG 216-7</strain>
    </source>
</reference>
<dbReference type="PANTHER" id="PTHR43591">
    <property type="entry name" value="METHYLTRANSFERASE"/>
    <property type="match status" value="1"/>
</dbReference>
<dbReference type="SUPFAM" id="SSF53335">
    <property type="entry name" value="S-adenosyl-L-methionine-dependent methyltransferases"/>
    <property type="match status" value="1"/>
</dbReference>
<evidence type="ECO:0000313" key="1">
    <source>
        <dbReference type="EMBL" id="KAK9918463.1"/>
    </source>
</evidence>
<evidence type="ECO:0000313" key="2">
    <source>
        <dbReference type="Proteomes" id="UP001491310"/>
    </source>
</evidence>
<name>A0ABR2Z2S1_9CHLO</name>
<dbReference type="Gene3D" id="3.40.50.150">
    <property type="entry name" value="Vaccinia Virus protein VP39"/>
    <property type="match status" value="1"/>
</dbReference>
<protein>
    <recommendedName>
        <fullName evidence="3">Methyltransferase domain-containing protein</fullName>
    </recommendedName>
</protein>
<organism evidence="1 2">
    <name type="scientific">Coccomyxa subellipsoidea</name>
    <dbReference type="NCBI Taxonomy" id="248742"/>
    <lineage>
        <taxon>Eukaryota</taxon>
        <taxon>Viridiplantae</taxon>
        <taxon>Chlorophyta</taxon>
        <taxon>core chlorophytes</taxon>
        <taxon>Trebouxiophyceae</taxon>
        <taxon>Trebouxiophyceae incertae sedis</taxon>
        <taxon>Coccomyxaceae</taxon>
        <taxon>Coccomyxa</taxon>
    </lineage>
</organism>
<dbReference type="InterPro" id="IPR029063">
    <property type="entry name" value="SAM-dependent_MTases_sf"/>
</dbReference>
<keyword evidence="2" id="KW-1185">Reference proteome</keyword>
<gene>
    <name evidence="1" type="ORF">WJX75_004235</name>
</gene>
<dbReference type="EMBL" id="JALJOT010000001">
    <property type="protein sequence ID" value="KAK9918463.1"/>
    <property type="molecule type" value="Genomic_DNA"/>
</dbReference>
<sequence length="149" mass="16845">MLRRFAQALHCDRCARTFAANERSVDLTSTSGVSARVFKQSFWGGTQIFRSPLVSFAYERGWRSSFTWAGFPGDQKEFDMAMTYLQNAYGEVLVDMSCGSGLFSRRFVRSSKFAGVVAADFSESMLIQAKQFFDEDVSMDARWLKSAEC</sequence>
<evidence type="ECO:0008006" key="3">
    <source>
        <dbReference type="Google" id="ProtNLM"/>
    </source>
</evidence>
<proteinExistence type="predicted"/>
<comment type="caution">
    <text evidence="1">The sequence shown here is derived from an EMBL/GenBank/DDBJ whole genome shotgun (WGS) entry which is preliminary data.</text>
</comment>